<reference evidence="1" key="1">
    <citation type="submission" date="2019-08" db="EMBL/GenBank/DDBJ databases">
        <authorList>
            <person name="Kucharzyk K."/>
            <person name="Murdoch R.W."/>
            <person name="Higgins S."/>
            <person name="Loffler F."/>
        </authorList>
    </citation>
    <scope>NUCLEOTIDE SEQUENCE</scope>
</reference>
<dbReference type="EMBL" id="VSSQ01003190">
    <property type="protein sequence ID" value="MPM19509.1"/>
    <property type="molecule type" value="Genomic_DNA"/>
</dbReference>
<accession>A0A644XTU4</accession>
<evidence type="ECO:0000313" key="1">
    <source>
        <dbReference type="EMBL" id="MPM19509.1"/>
    </source>
</evidence>
<sequence>MMIGTDILEPVGASAAGCDNNSVGKKFLAVPEPYAETLSVFDHKILALASKQDFDAVIQKILLNVIINFLCPFGTKMSDRAVDKLQSRPDGPLTDILDGCGIPEPFNLAVRSKLKVNTVDIVDGILHGLLADKLRQVAADFGRQRQLSIRKCAGPGKSGCDMAVGLAVEALMGAGLGANPFFNRQPLFKNSDTSVCAPPNQLNGGENASRSCADNDDVWVHGNLPLQMKRGRCTLPLF</sequence>
<comment type="caution">
    <text evidence="1">The sequence shown here is derived from an EMBL/GenBank/DDBJ whole genome shotgun (WGS) entry which is preliminary data.</text>
</comment>
<organism evidence="1">
    <name type="scientific">bioreactor metagenome</name>
    <dbReference type="NCBI Taxonomy" id="1076179"/>
    <lineage>
        <taxon>unclassified sequences</taxon>
        <taxon>metagenomes</taxon>
        <taxon>ecological metagenomes</taxon>
    </lineage>
</organism>
<gene>
    <name evidence="1" type="ORF">SDC9_65935</name>
</gene>
<proteinExistence type="predicted"/>
<protein>
    <submittedName>
        <fullName evidence="1">Uncharacterized protein</fullName>
    </submittedName>
</protein>
<name>A0A644XTU4_9ZZZZ</name>
<dbReference type="AlphaFoldDB" id="A0A644XTU4"/>